<evidence type="ECO:0000313" key="3">
    <source>
        <dbReference type="Proteomes" id="UP000594262"/>
    </source>
</evidence>
<name>A0A7M5V8J2_9CNID</name>
<proteinExistence type="predicted"/>
<dbReference type="Proteomes" id="UP000594262">
    <property type="component" value="Unplaced"/>
</dbReference>
<dbReference type="AlphaFoldDB" id="A0A7M5V8J2"/>
<reference evidence="2" key="1">
    <citation type="submission" date="2021-01" db="UniProtKB">
        <authorList>
            <consortium name="EnsemblMetazoa"/>
        </authorList>
    </citation>
    <scope>IDENTIFICATION</scope>
</reference>
<evidence type="ECO:0000256" key="1">
    <source>
        <dbReference type="SAM" id="MobiDB-lite"/>
    </source>
</evidence>
<protein>
    <submittedName>
        <fullName evidence="2">Uncharacterized protein</fullName>
    </submittedName>
</protein>
<feature type="compositionally biased region" description="Polar residues" evidence="1">
    <location>
        <begin position="213"/>
        <end position="222"/>
    </location>
</feature>
<sequence length="253" mass="29163">MIQRDRHNNYGQYSLYQQKDEEGYGNGTIDRSARKPRFPTRAPSLDNYLNGYKPNGIHGRNEMRLTVRNLQKLDKIRQHHQSVDSEPQMYNPPPNPAMNNEAFEIEFSLSIQKRESIKNWITDVHHSRENVNMNPEHEQKQQQQGPQTWIPHQKGYDSNKIQRKPLPREPANDRYSSTASGSAIDIEVHSLPRSFGSDGNKSPTGTLDRIDSPDQSSNQPQFEISGYIVSEDNQERPRQPATILEAVINDQYV</sequence>
<dbReference type="EnsemblMetazoa" id="CLYHEMT005373.1">
    <property type="protein sequence ID" value="CLYHEMP005373.1"/>
    <property type="gene ID" value="CLYHEMG005373"/>
</dbReference>
<accession>A0A7M5V8J2</accession>
<evidence type="ECO:0000313" key="2">
    <source>
        <dbReference type="EnsemblMetazoa" id="CLYHEMP005373.1"/>
    </source>
</evidence>
<organism evidence="2 3">
    <name type="scientific">Clytia hemisphaerica</name>
    <dbReference type="NCBI Taxonomy" id="252671"/>
    <lineage>
        <taxon>Eukaryota</taxon>
        <taxon>Metazoa</taxon>
        <taxon>Cnidaria</taxon>
        <taxon>Hydrozoa</taxon>
        <taxon>Hydroidolina</taxon>
        <taxon>Leptothecata</taxon>
        <taxon>Obeliida</taxon>
        <taxon>Clytiidae</taxon>
        <taxon>Clytia</taxon>
    </lineage>
</organism>
<keyword evidence="3" id="KW-1185">Reference proteome</keyword>
<feature type="region of interest" description="Disordered" evidence="1">
    <location>
        <begin position="1"/>
        <end position="44"/>
    </location>
</feature>
<feature type="region of interest" description="Disordered" evidence="1">
    <location>
        <begin position="133"/>
        <end position="240"/>
    </location>
</feature>